<comment type="caution">
    <text evidence="2">The sequence shown here is derived from an EMBL/GenBank/DDBJ whole genome shotgun (WGS) entry which is preliminary data.</text>
</comment>
<evidence type="ECO:0000313" key="1">
    <source>
        <dbReference type="EMBL" id="GGH07590.1"/>
    </source>
</evidence>
<evidence type="ECO:0000313" key="3">
    <source>
        <dbReference type="Proteomes" id="UP000532273"/>
    </source>
</evidence>
<gene>
    <name evidence="1" type="ORF">GCM10007422_24740</name>
    <name evidence="2" type="ORF">GGQ60_001344</name>
</gene>
<reference evidence="1" key="1">
    <citation type="journal article" date="2014" name="Int. J. Syst. Evol. Microbiol.">
        <title>Complete genome of a new Firmicutes species belonging to the dominant human colonic microbiota ('Ruminococcus bicirculans') reveals two chromosomes and a selective capacity to utilize plant glucans.</title>
        <authorList>
            <consortium name="NISC Comparative Sequencing Program"/>
            <person name="Wegmann U."/>
            <person name="Louis P."/>
            <person name="Goesmann A."/>
            <person name="Henrissat B."/>
            <person name="Duncan S.H."/>
            <person name="Flint H.J."/>
        </authorList>
    </citation>
    <scope>NUCLEOTIDE SEQUENCE</scope>
    <source>
        <strain evidence="1">CGMCC 1.15287</strain>
    </source>
</reference>
<reference evidence="2 3" key="3">
    <citation type="submission" date="2020-08" db="EMBL/GenBank/DDBJ databases">
        <title>Genomic Encyclopedia of Type Strains, Phase IV (KMG-IV): sequencing the most valuable type-strain genomes for metagenomic binning, comparative biology and taxonomic classification.</title>
        <authorList>
            <person name="Goeker M."/>
        </authorList>
    </citation>
    <scope>NUCLEOTIDE SEQUENCE [LARGE SCALE GENOMIC DNA]</scope>
    <source>
        <strain evidence="2 3">DSM 100774</strain>
    </source>
</reference>
<sequence>MNKIDQYDEMTLPDYINLHIARNKGPAIEARYQNYHDMLRRAGAKYKREL</sequence>
<dbReference type="EMBL" id="JACIEF010000001">
    <property type="protein sequence ID" value="MBB4107384.1"/>
    <property type="molecule type" value="Genomic_DNA"/>
</dbReference>
<dbReference type="Proteomes" id="UP000532273">
    <property type="component" value="Unassembled WGS sequence"/>
</dbReference>
<proteinExistence type="predicted"/>
<reference evidence="4" key="2">
    <citation type="journal article" date="2019" name="Int. J. Syst. Evol. Microbiol.">
        <title>The Global Catalogue of Microorganisms (GCM) 10K type strain sequencing project: providing services to taxonomists for standard genome sequencing and annotation.</title>
        <authorList>
            <consortium name="The Broad Institute Genomics Platform"/>
            <consortium name="The Broad Institute Genome Sequencing Center for Infectious Disease"/>
            <person name="Wu L."/>
            <person name="Ma J."/>
        </authorList>
    </citation>
    <scope>NUCLEOTIDE SEQUENCE [LARGE SCALE GENOMIC DNA]</scope>
    <source>
        <strain evidence="4">CGMCC 1.15287</strain>
    </source>
</reference>
<dbReference type="RefSeq" id="WP_183761113.1">
    <property type="nucleotide sequence ID" value="NZ_BMHZ01000002.1"/>
</dbReference>
<organism evidence="2 3">
    <name type="scientific">Pedobacter zeae</name>
    <dbReference type="NCBI Taxonomy" id="1737356"/>
    <lineage>
        <taxon>Bacteria</taxon>
        <taxon>Pseudomonadati</taxon>
        <taxon>Bacteroidota</taxon>
        <taxon>Sphingobacteriia</taxon>
        <taxon>Sphingobacteriales</taxon>
        <taxon>Sphingobacteriaceae</taxon>
        <taxon>Pedobacter</taxon>
    </lineage>
</organism>
<protein>
    <submittedName>
        <fullName evidence="2">Uncharacterized protein</fullName>
    </submittedName>
</protein>
<evidence type="ECO:0000313" key="2">
    <source>
        <dbReference type="EMBL" id="MBB4107384.1"/>
    </source>
</evidence>
<reference evidence="1" key="4">
    <citation type="submission" date="2024-05" db="EMBL/GenBank/DDBJ databases">
        <authorList>
            <person name="Sun Q."/>
            <person name="Zhou Y."/>
        </authorList>
    </citation>
    <scope>NUCLEOTIDE SEQUENCE</scope>
    <source>
        <strain evidence="1">CGMCC 1.15287</strain>
    </source>
</reference>
<accession>A0A7W6K8Y8</accession>
<dbReference type="AlphaFoldDB" id="A0A7W6K8Y8"/>
<evidence type="ECO:0000313" key="4">
    <source>
        <dbReference type="Proteomes" id="UP000642938"/>
    </source>
</evidence>
<name>A0A7W6K8Y8_9SPHI</name>
<dbReference type="Proteomes" id="UP000642938">
    <property type="component" value="Unassembled WGS sequence"/>
</dbReference>
<dbReference type="EMBL" id="BMHZ01000002">
    <property type="protein sequence ID" value="GGH07590.1"/>
    <property type="molecule type" value="Genomic_DNA"/>
</dbReference>
<keyword evidence="4" id="KW-1185">Reference proteome</keyword>